<evidence type="ECO:0000256" key="2">
    <source>
        <dbReference type="SAM" id="Phobius"/>
    </source>
</evidence>
<dbReference type="AlphaFoldDB" id="A0A0A1UKW1"/>
<reference evidence="5" key="1">
    <citation type="journal article" date="2014" name="Genome Announc.">
        <title>Draft genome sequence of the plant-pathogenic soil fungus Rhizoctonia solani anastomosis group 3 strain Rhs1AP.</title>
        <authorList>
            <person name="Cubeta M.A."/>
            <person name="Thomas E."/>
            <person name="Dean R.A."/>
            <person name="Jabaji S."/>
            <person name="Neate S.M."/>
            <person name="Tavantzis S."/>
            <person name="Toda T."/>
            <person name="Vilgalys R."/>
            <person name="Bharathan N."/>
            <person name="Fedorova-Abrams N."/>
            <person name="Pakala S.B."/>
            <person name="Pakala S.M."/>
            <person name="Zafar N."/>
            <person name="Joardar V."/>
            <person name="Losada L."/>
            <person name="Nierman W.C."/>
        </authorList>
    </citation>
    <scope>NUCLEOTIDE SEQUENCE [LARGE SCALE GENOMIC DNA]</scope>
    <source>
        <strain evidence="5">AG-3</strain>
    </source>
</reference>
<accession>A0A0A1UKW1</accession>
<gene>
    <name evidence="4" type="ORF">RSOL_283810</name>
</gene>
<evidence type="ECO:0000259" key="3">
    <source>
        <dbReference type="Pfam" id="PF20153"/>
    </source>
</evidence>
<keyword evidence="2 4" id="KW-0812">Transmembrane</keyword>
<evidence type="ECO:0000313" key="5">
    <source>
        <dbReference type="Proteomes" id="UP000030108"/>
    </source>
</evidence>
<keyword evidence="2" id="KW-1133">Transmembrane helix</keyword>
<feature type="transmembrane region" description="Helical" evidence="2">
    <location>
        <begin position="30"/>
        <end position="54"/>
    </location>
</feature>
<feature type="transmembrane region" description="Helical" evidence="2">
    <location>
        <begin position="60"/>
        <end position="84"/>
    </location>
</feature>
<evidence type="ECO:0000313" key="4">
    <source>
        <dbReference type="EMBL" id="EUC58883.1"/>
    </source>
</evidence>
<dbReference type="InterPro" id="IPR045338">
    <property type="entry name" value="DUF6535"/>
</dbReference>
<organism evidence="4 5">
    <name type="scientific">Rhizoctonia solani AG-3 Rhs1AP</name>
    <dbReference type="NCBI Taxonomy" id="1086054"/>
    <lineage>
        <taxon>Eukaryota</taxon>
        <taxon>Fungi</taxon>
        <taxon>Dikarya</taxon>
        <taxon>Basidiomycota</taxon>
        <taxon>Agaricomycotina</taxon>
        <taxon>Agaricomycetes</taxon>
        <taxon>Cantharellales</taxon>
        <taxon>Ceratobasidiaceae</taxon>
        <taxon>Rhizoctonia</taxon>
    </lineage>
</organism>
<dbReference type="Pfam" id="PF20153">
    <property type="entry name" value="DUF6535"/>
    <property type="match status" value="1"/>
</dbReference>
<dbReference type="OrthoDB" id="3300088at2759"/>
<dbReference type="Proteomes" id="UP000030108">
    <property type="component" value="Unassembled WGS sequence"/>
</dbReference>
<dbReference type="EMBL" id="JATN01000321">
    <property type="protein sequence ID" value="EUC58883.1"/>
    <property type="molecule type" value="Genomic_DNA"/>
</dbReference>
<comment type="caution">
    <text evidence="4">The sequence shown here is derived from an EMBL/GenBank/DDBJ whole genome shotgun (WGS) entry which is preliminary data.</text>
</comment>
<name>A0A0A1UKW1_9AGAM</name>
<proteinExistence type="predicted"/>
<feature type="domain" description="DUF6535" evidence="3">
    <location>
        <begin position="3"/>
        <end position="54"/>
    </location>
</feature>
<feature type="region of interest" description="Disordered" evidence="1">
    <location>
        <begin position="725"/>
        <end position="752"/>
    </location>
</feature>
<evidence type="ECO:0000256" key="1">
    <source>
        <dbReference type="SAM" id="MobiDB-lite"/>
    </source>
</evidence>
<keyword evidence="2" id="KW-0472">Membrane</keyword>
<sequence length="752" mass="85180">MSGRTGPPGAQARRRQRRWDGLESWRMKGVLTVLPSLIHLSLLLFAIGLCVFLWDVHYGVAIPVVLVTTIAAGAYFACTILPLIDRYCPYGTVLSRLYKQFSSEYSQSVRDSGKQDETTSRALHWMIVNCETPRSVDVALQSLAGAEHGLPHEILERCDTWSLIRQRMELINATGEESDLARLLYKRALESHLETRTSSGKLRHKQEGTEQLVTLVLGVQACINSIIYKALEQHRLLDSNISILEQCLLIGPRLLRFECDVNITDSRIYSEFPLSRFSLNDYSSYIRTNMQRSEAIAESLTQLLEQHMNGGIEMEPTQHAALCTSLVVLLSCKMATDSSVTVQYILRLIRAYSSQSNNIPEYTYIGIKGRDAADDLNQSTLALLLGAMAAINTSCFVKDSPCFSRPLLRLTTRSRMSMECVVELAWQYLLSIVYPGTSLFNTRYYMRHGGFHLLVKAKVYHLSLEDCTLVRGLMLEVNSSGYSHPDEPSNGCFAHHLQEFTNALTPNPDLDAIPFPLWTCLGILPHMVYKVKYLQPTPDSYVLTVKILSWDSKTEDVMRFYELMRYCPFPKASPRLIDLLSTSGVFTQLINLLEDEDTFRQAFAIGQIWLFFNMSIQAPDRTSDAMNKLETILLEYPGYKKELGGQEVVVDDLESRLSELLRHGDDFGHTWRGHRNIYLFRILELMLQQRCTPLFSRIAYVYELEDVAENLRGIKSFVNLEEEKLDQPCGDNADPGDLIPVGDDPPTTSPNA</sequence>
<protein>
    <submittedName>
        <fullName evidence="4">Transmembrane protein, putative</fullName>
    </submittedName>
</protein>